<dbReference type="STRING" id="240303.SAMN05421677_11843"/>
<evidence type="ECO:0000313" key="2">
    <source>
        <dbReference type="EMBL" id="SDP41430.1"/>
    </source>
</evidence>
<keyword evidence="1" id="KW-0812">Transmembrane</keyword>
<evidence type="ECO:0000313" key="3">
    <source>
        <dbReference type="Proteomes" id="UP000198860"/>
    </source>
</evidence>
<dbReference type="InterPro" id="IPR010773">
    <property type="entry name" value="Mycophage_PG1_Gp7"/>
</dbReference>
<keyword evidence="1" id="KW-1133">Transmembrane helix</keyword>
<sequence length="108" mass="12696">MLSVMEIVLLALATFRLTRLIVRDYIMEWFRRPFIDVKVIQNEHGVEEEWVEPKGFIGEGLSCQWCVGVWSALIMLFFYIVIPYGEWLVLLLALAGLQSIIYTWVDRQ</sequence>
<keyword evidence="3" id="KW-1185">Reference proteome</keyword>
<feature type="transmembrane region" description="Helical" evidence="1">
    <location>
        <begin position="63"/>
        <end position="81"/>
    </location>
</feature>
<dbReference type="OrthoDB" id="4722315at2"/>
<evidence type="ECO:0000256" key="1">
    <source>
        <dbReference type="SAM" id="Phobius"/>
    </source>
</evidence>
<dbReference type="Pfam" id="PF07098">
    <property type="entry name" value="DUF1360"/>
    <property type="match status" value="1"/>
</dbReference>
<gene>
    <name evidence="2" type="ORF">SAMN05421677_11843</name>
</gene>
<proteinExistence type="predicted"/>
<dbReference type="AlphaFoldDB" id="A0A1H0SI89"/>
<keyword evidence="1" id="KW-0472">Membrane</keyword>
<feature type="transmembrane region" description="Helical" evidence="1">
    <location>
        <begin position="6"/>
        <end position="22"/>
    </location>
</feature>
<name>A0A1H0SI89_HALAD</name>
<dbReference type="Proteomes" id="UP000198860">
    <property type="component" value="Unassembled WGS sequence"/>
</dbReference>
<evidence type="ECO:0008006" key="4">
    <source>
        <dbReference type="Google" id="ProtNLM"/>
    </source>
</evidence>
<organism evidence="2 3">
    <name type="scientific">Halobacillus aidingensis</name>
    <dbReference type="NCBI Taxonomy" id="240303"/>
    <lineage>
        <taxon>Bacteria</taxon>
        <taxon>Bacillati</taxon>
        <taxon>Bacillota</taxon>
        <taxon>Bacilli</taxon>
        <taxon>Bacillales</taxon>
        <taxon>Bacillaceae</taxon>
        <taxon>Halobacillus</taxon>
    </lineage>
</organism>
<protein>
    <recommendedName>
        <fullName evidence="4">Sporulation protein YjcA</fullName>
    </recommendedName>
</protein>
<accession>A0A1H0SI89</accession>
<reference evidence="3" key="1">
    <citation type="submission" date="2016-10" db="EMBL/GenBank/DDBJ databases">
        <authorList>
            <person name="Varghese N."/>
            <person name="Submissions S."/>
        </authorList>
    </citation>
    <scope>NUCLEOTIDE SEQUENCE [LARGE SCALE GENOMIC DNA]</scope>
    <source>
        <strain evidence="3">CGMCC 1.3703</strain>
    </source>
</reference>
<dbReference type="EMBL" id="FNIZ01000018">
    <property type="protein sequence ID" value="SDP41430.1"/>
    <property type="molecule type" value="Genomic_DNA"/>
</dbReference>
<feature type="transmembrane region" description="Helical" evidence="1">
    <location>
        <begin position="87"/>
        <end position="105"/>
    </location>
</feature>